<keyword evidence="3" id="KW-1133">Transmembrane helix</keyword>
<dbReference type="PANTHER" id="PTHR48042">
    <property type="entry name" value="ABC TRANSPORTER G FAMILY MEMBER 11"/>
    <property type="match status" value="1"/>
</dbReference>
<sequence length="105" mass="12425">MKLNISSTFHWSKYAYEGLFKNAFEGLKIRDDREKFQMNMINGEDILRDTWQIKMDYSKWMDLVILLGMVVLYMILFLLFIKVGEKVKPTIRAFMTISSNEINSA</sequence>
<keyword evidence="2" id="KW-0813">Transport</keyword>
<organism evidence="4 5">
    <name type="scientific">Datura stramonium</name>
    <name type="common">Jimsonweed</name>
    <name type="synonym">Common thornapple</name>
    <dbReference type="NCBI Taxonomy" id="4076"/>
    <lineage>
        <taxon>Eukaryota</taxon>
        <taxon>Viridiplantae</taxon>
        <taxon>Streptophyta</taxon>
        <taxon>Embryophyta</taxon>
        <taxon>Tracheophyta</taxon>
        <taxon>Spermatophyta</taxon>
        <taxon>Magnoliopsida</taxon>
        <taxon>eudicotyledons</taxon>
        <taxon>Gunneridae</taxon>
        <taxon>Pentapetalae</taxon>
        <taxon>asterids</taxon>
        <taxon>lamiids</taxon>
        <taxon>Solanales</taxon>
        <taxon>Solanaceae</taxon>
        <taxon>Solanoideae</taxon>
        <taxon>Datureae</taxon>
        <taxon>Datura</taxon>
    </lineage>
</organism>
<keyword evidence="5" id="KW-1185">Reference proteome</keyword>
<keyword evidence="3" id="KW-0812">Transmembrane</keyword>
<dbReference type="InterPro" id="IPR052215">
    <property type="entry name" value="Plant_ABCG"/>
</dbReference>
<name>A0ABS8TMH4_DATST</name>
<proteinExistence type="inferred from homology"/>
<evidence type="ECO:0000256" key="3">
    <source>
        <dbReference type="SAM" id="Phobius"/>
    </source>
</evidence>
<comment type="caution">
    <text evidence="4">The sequence shown here is derived from an EMBL/GenBank/DDBJ whole genome shotgun (WGS) entry which is preliminary data.</text>
</comment>
<feature type="transmembrane region" description="Helical" evidence="3">
    <location>
        <begin position="60"/>
        <end position="81"/>
    </location>
</feature>
<dbReference type="Proteomes" id="UP000823775">
    <property type="component" value="Unassembled WGS sequence"/>
</dbReference>
<dbReference type="PANTHER" id="PTHR48042:SF1">
    <property type="entry name" value="ABC TRANSPORTER G FAMILY MEMBER 11-LIKE"/>
    <property type="match status" value="1"/>
</dbReference>
<evidence type="ECO:0000313" key="4">
    <source>
        <dbReference type="EMBL" id="MCD7472183.1"/>
    </source>
</evidence>
<evidence type="ECO:0000256" key="2">
    <source>
        <dbReference type="ARBA" id="ARBA00022448"/>
    </source>
</evidence>
<evidence type="ECO:0000256" key="1">
    <source>
        <dbReference type="ARBA" id="ARBA00005814"/>
    </source>
</evidence>
<accession>A0ABS8TMH4</accession>
<protein>
    <submittedName>
        <fullName evidence="4">Uncharacterized protein</fullName>
    </submittedName>
</protein>
<evidence type="ECO:0000313" key="5">
    <source>
        <dbReference type="Proteomes" id="UP000823775"/>
    </source>
</evidence>
<comment type="similarity">
    <text evidence="1">Belongs to the ABC transporter superfamily. ABCG family. Eye pigment precursor importer (TC 3.A.1.204) subfamily.</text>
</comment>
<reference evidence="4 5" key="1">
    <citation type="journal article" date="2021" name="BMC Genomics">
        <title>Datura genome reveals duplications of psychoactive alkaloid biosynthetic genes and high mutation rate following tissue culture.</title>
        <authorList>
            <person name="Rajewski A."/>
            <person name="Carter-House D."/>
            <person name="Stajich J."/>
            <person name="Litt A."/>
        </authorList>
    </citation>
    <scope>NUCLEOTIDE SEQUENCE [LARGE SCALE GENOMIC DNA]</scope>
    <source>
        <strain evidence="4">AR-01</strain>
    </source>
</reference>
<dbReference type="EMBL" id="JACEIK010001789">
    <property type="protein sequence ID" value="MCD7472183.1"/>
    <property type="molecule type" value="Genomic_DNA"/>
</dbReference>
<gene>
    <name evidence="4" type="ORF">HAX54_013191</name>
</gene>
<keyword evidence="3" id="KW-0472">Membrane</keyword>